<keyword evidence="2" id="KW-0106">Calcium</keyword>
<comment type="similarity">
    <text evidence="1 2">Belongs to the phospholipid scramblase family.</text>
</comment>
<gene>
    <name evidence="3" type="ORF">DPMN_026143</name>
</gene>
<comment type="function">
    <text evidence="2">May mediate accelerated ATP-independent bidirectional transbilayer migration of phospholipids upon binding calcium ions that results in a loss of phospholipid asymmetry in the plasma membrane.</text>
</comment>
<comment type="cofactor">
    <cofactor evidence="2">
        <name>Ca(2+)</name>
        <dbReference type="ChEBI" id="CHEBI:29108"/>
    </cofactor>
</comment>
<dbReference type="Proteomes" id="UP000828390">
    <property type="component" value="Unassembled WGS sequence"/>
</dbReference>
<dbReference type="EMBL" id="JAIWYP010000002">
    <property type="protein sequence ID" value="KAH3863164.1"/>
    <property type="molecule type" value="Genomic_DNA"/>
</dbReference>
<keyword evidence="2" id="KW-0449">Lipoprotein</keyword>
<keyword evidence="2" id="KW-0564">Palmitate</keyword>
<protein>
    <recommendedName>
        <fullName evidence="2">Phospholipid scramblase</fullName>
    </recommendedName>
</protein>
<comment type="caution">
    <text evidence="3">The sequence shown here is derived from an EMBL/GenBank/DDBJ whole genome shotgun (WGS) entry which is preliminary data.</text>
</comment>
<dbReference type="GO" id="GO:0005886">
    <property type="term" value="C:plasma membrane"/>
    <property type="evidence" value="ECO:0007669"/>
    <property type="project" value="TreeGrafter"/>
</dbReference>
<name>A0A9D4LSV3_DREPO</name>
<keyword evidence="4" id="KW-1185">Reference proteome</keyword>
<sequence length="233" mass="26187">MQMRVPMGGLPPSVQSLASLDQVSIKQKVEMLEVLTGFETRNRYAVLNKDMQQIFFVQEESSTCERCFCPQLRGFQLHMTDNNSQEIIRMSRDFKCCIGCCWCAGGCCQMVLNVEAPVGRLVGRIKTSNSKCSPHMQVFDAADNHLYTLWAPCCPCQCPICCEDDINVPITDPSLTQRVGNIAKVWRGCCREAFTDADSYRLTFPADMSLDSKVLCIGAAFMVEYLNESQEEN</sequence>
<dbReference type="PANTHER" id="PTHR23248">
    <property type="entry name" value="PHOSPHOLIPID SCRAMBLASE-RELATED"/>
    <property type="match status" value="1"/>
</dbReference>
<dbReference type="InterPro" id="IPR005552">
    <property type="entry name" value="Scramblase"/>
</dbReference>
<evidence type="ECO:0000256" key="2">
    <source>
        <dbReference type="RuleBase" id="RU363116"/>
    </source>
</evidence>
<dbReference type="AlphaFoldDB" id="A0A9D4LSV3"/>
<dbReference type="GO" id="GO:0017128">
    <property type="term" value="F:phospholipid scramblase activity"/>
    <property type="evidence" value="ECO:0007669"/>
    <property type="project" value="InterPro"/>
</dbReference>
<evidence type="ECO:0000313" key="3">
    <source>
        <dbReference type="EMBL" id="KAH3863164.1"/>
    </source>
</evidence>
<reference evidence="3" key="1">
    <citation type="journal article" date="2019" name="bioRxiv">
        <title>The Genome of the Zebra Mussel, Dreissena polymorpha: A Resource for Invasive Species Research.</title>
        <authorList>
            <person name="McCartney M.A."/>
            <person name="Auch B."/>
            <person name="Kono T."/>
            <person name="Mallez S."/>
            <person name="Zhang Y."/>
            <person name="Obille A."/>
            <person name="Becker A."/>
            <person name="Abrahante J.E."/>
            <person name="Garbe J."/>
            <person name="Badalamenti J.P."/>
            <person name="Herman A."/>
            <person name="Mangelson H."/>
            <person name="Liachko I."/>
            <person name="Sullivan S."/>
            <person name="Sone E.D."/>
            <person name="Koren S."/>
            <person name="Silverstein K.A.T."/>
            <person name="Beckman K.B."/>
            <person name="Gohl D.M."/>
        </authorList>
    </citation>
    <scope>NUCLEOTIDE SEQUENCE</scope>
    <source>
        <strain evidence="3">Duluth1</strain>
        <tissue evidence="3">Whole animal</tissue>
    </source>
</reference>
<proteinExistence type="inferred from homology"/>
<evidence type="ECO:0000313" key="4">
    <source>
        <dbReference type="Proteomes" id="UP000828390"/>
    </source>
</evidence>
<dbReference type="PANTHER" id="PTHR23248:SF63">
    <property type="entry name" value="PHOSPHOLIPID SCRAMBLASE"/>
    <property type="match status" value="1"/>
</dbReference>
<accession>A0A9D4LSV3</accession>
<reference evidence="3" key="2">
    <citation type="submission" date="2020-11" db="EMBL/GenBank/DDBJ databases">
        <authorList>
            <person name="McCartney M.A."/>
            <person name="Auch B."/>
            <person name="Kono T."/>
            <person name="Mallez S."/>
            <person name="Becker A."/>
            <person name="Gohl D.M."/>
            <person name="Silverstein K.A.T."/>
            <person name="Koren S."/>
            <person name="Bechman K.B."/>
            <person name="Herman A."/>
            <person name="Abrahante J.E."/>
            <person name="Garbe J."/>
        </authorList>
    </citation>
    <scope>NUCLEOTIDE SEQUENCE</scope>
    <source>
        <strain evidence="3">Duluth1</strain>
        <tissue evidence="3">Whole animal</tissue>
    </source>
</reference>
<organism evidence="3 4">
    <name type="scientific">Dreissena polymorpha</name>
    <name type="common">Zebra mussel</name>
    <name type="synonym">Mytilus polymorpha</name>
    <dbReference type="NCBI Taxonomy" id="45954"/>
    <lineage>
        <taxon>Eukaryota</taxon>
        <taxon>Metazoa</taxon>
        <taxon>Spiralia</taxon>
        <taxon>Lophotrochozoa</taxon>
        <taxon>Mollusca</taxon>
        <taxon>Bivalvia</taxon>
        <taxon>Autobranchia</taxon>
        <taxon>Heteroconchia</taxon>
        <taxon>Euheterodonta</taxon>
        <taxon>Imparidentia</taxon>
        <taxon>Neoheterodontei</taxon>
        <taxon>Myida</taxon>
        <taxon>Dreissenoidea</taxon>
        <taxon>Dreissenidae</taxon>
        <taxon>Dreissena</taxon>
    </lineage>
</organism>
<dbReference type="Pfam" id="PF03803">
    <property type="entry name" value="Scramblase"/>
    <property type="match status" value="1"/>
</dbReference>
<evidence type="ECO:0000256" key="1">
    <source>
        <dbReference type="ARBA" id="ARBA00005350"/>
    </source>
</evidence>